<evidence type="ECO:0000256" key="1">
    <source>
        <dbReference type="ARBA" id="ARBA00022987"/>
    </source>
</evidence>
<evidence type="ECO:0000256" key="2">
    <source>
        <dbReference type="ARBA" id="ARBA00035108"/>
    </source>
</evidence>
<name>A0ABU0EZ21_9PSEU</name>
<sequence length="259" mass="27959">MTEGTGIWLYAVTRQLAPGVLDALRGVAGEEVRVVRDAGLSAVVGDVPMETFGEEPLHRNFEDLDWLGGVARAHDAVISAVVAAGPAVPIRLATVYHDEDRVRRVLEHRRPDFERALDFVTGRTEWGVKAFLQDPGPGEEGGDAGNAPSRRGAGTAYLARRKAALSARETTQQRGRDQAVDVYNRLLEFAVAARTHPPQSKELSGHSGQMMLNAAYLVDEDAARGFAAAVAACDDEHPALHLQLTGPWPPYSFASVEES</sequence>
<dbReference type="EMBL" id="JAUSUT010000001">
    <property type="protein sequence ID" value="MDQ0380516.1"/>
    <property type="molecule type" value="Genomic_DNA"/>
</dbReference>
<evidence type="ECO:0000256" key="4">
    <source>
        <dbReference type="SAM" id="MobiDB-lite"/>
    </source>
</evidence>
<keyword evidence="1" id="KW-0304">Gas vesicle</keyword>
<evidence type="ECO:0000313" key="5">
    <source>
        <dbReference type="EMBL" id="MDQ0380516.1"/>
    </source>
</evidence>
<comment type="caution">
    <text evidence="5">The sequence shown here is derived from an EMBL/GenBank/DDBJ whole genome shotgun (WGS) entry which is preliminary data.</text>
</comment>
<evidence type="ECO:0008006" key="7">
    <source>
        <dbReference type="Google" id="ProtNLM"/>
    </source>
</evidence>
<dbReference type="RefSeq" id="WP_306994533.1">
    <property type="nucleotide sequence ID" value="NZ_JAUSUT010000001.1"/>
</dbReference>
<evidence type="ECO:0000256" key="3">
    <source>
        <dbReference type="ARBA" id="ARBA00035643"/>
    </source>
</evidence>
<evidence type="ECO:0000313" key="6">
    <source>
        <dbReference type="Proteomes" id="UP001229651"/>
    </source>
</evidence>
<dbReference type="PANTHER" id="PTHR36852">
    <property type="entry name" value="PROTEIN GVPL 2"/>
    <property type="match status" value="1"/>
</dbReference>
<dbReference type="Pfam" id="PF06386">
    <property type="entry name" value="GvpL_GvpF"/>
    <property type="match status" value="1"/>
</dbReference>
<comment type="subcellular location">
    <subcellularLocation>
        <location evidence="2">Gas vesicle</location>
    </subcellularLocation>
</comment>
<proteinExistence type="inferred from homology"/>
<reference evidence="5 6" key="1">
    <citation type="submission" date="2023-07" db="EMBL/GenBank/DDBJ databases">
        <title>Sequencing the genomes of 1000 actinobacteria strains.</title>
        <authorList>
            <person name="Klenk H.-P."/>
        </authorList>
    </citation>
    <scope>NUCLEOTIDE SEQUENCE [LARGE SCALE GENOMIC DNA]</scope>
    <source>
        <strain evidence="5 6">DSM 45805</strain>
    </source>
</reference>
<dbReference type="InterPro" id="IPR009430">
    <property type="entry name" value="GvpL/GvpF"/>
</dbReference>
<gene>
    <name evidence="5" type="ORF">FB470_004510</name>
</gene>
<accession>A0ABU0EZ21</accession>
<protein>
    <recommendedName>
        <fullName evidence="7">GvpL/GvpF family gas vesicle protein</fullName>
    </recommendedName>
</protein>
<dbReference type="PANTHER" id="PTHR36852:SF1">
    <property type="entry name" value="PROTEIN GVPL 2"/>
    <property type="match status" value="1"/>
</dbReference>
<feature type="region of interest" description="Disordered" evidence="4">
    <location>
        <begin position="133"/>
        <end position="153"/>
    </location>
</feature>
<organism evidence="5 6">
    <name type="scientific">Amycolatopsis thermophila</name>
    <dbReference type="NCBI Taxonomy" id="206084"/>
    <lineage>
        <taxon>Bacteria</taxon>
        <taxon>Bacillati</taxon>
        <taxon>Actinomycetota</taxon>
        <taxon>Actinomycetes</taxon>
        <taxon>Pseudonocardiales</taxon>
        <taxon>Pseudonocardiaceae</taxon>
        <taxon>Amycolatopsis</taxon>
    </lineage>
</organism>
<dbReference type="Proteomes" id="UP001229651">
    <property type="component" value="Unassembled WGS sequence"/>
</dbReference>
<comment type="similarity">
    <text evidence="3">Belongs to the gas vesicle GvpF/GvpL family.</text>
</comment>
<keyword evidence="6" id="KW-1185">Reference proteome</keyword>